<dbReference type="InterPro" id="IPR001892">
    <property type="entry name" value="Ribosomal_uS13"/>
</dbReference>
<gene>
    <name evidence="7" type="primary">rps13</name>
    <name evidence="10" type="ORF">D1868_09585</name>
</gene>
<dbReference type="EMBL" id="CP045483">
    <property type="protein sequence ID" value="QGR20211.1"/>
    <property type="molecule type" value="Genomic_DNA"/>
</dbReference>
<dbReference type="GeneID" id="42799321"/>
<keyword evidence="2 7" id="KW-0699">rRNA-binding</keyword>
<dbReference type="OrthoDB" id="372127at2157"/>
<evidence type="ECO:0000256" key="2">
    <source>
        <dbReference type="ARBA" id="ARBA00022730"/>
    </source>
</evidence>
<protein>
    <recommendedName>
        <fullName evidence="7">Small ribosomal subunit protein uS13</fullName>
    </recommendedName>
</protein>
<dbReference type="HAMAP" id="MF_01315">
    <property type="entry name" value="Ribosomal_uS13"/>
    <property type="match status" value="1"/>
</dbReference>
<dbReference type="GO" id="GO:0015935">
    <property type="term" value="C:small ribosomal subunit"/>
    <property type="evidence" value="ECO:0007669"/>
    <property type="project" value="TreeGrafter"/>
</dbReference>
<dbReference type="KEGG" id="sazo:D1868_09585"/>
<dbReference type="FunFam" id="1.10.8.50:FF:000001">
    <property type="entry name" value="30S ribosomal protein S13"/>
    <property type="match status" value="1"/>
</dbReference>
<keyword evidence="4 7" id="KW-0689">Ribosomal protein</keyword>
<dbReference type="GO" id="GO:0006412">
    <property type="term" value="P:translation"/>
    <property type="evidence" value="ECO:0007669"/>
    <property type="project" value="UniProtKB-UniRule"/>
</dbReference>
<keyword evidence="11" id="KW-1185">Reference proteome</keyword>
<dbReference type="PANTHER" id="PTHR10871:SF3">
    <property type="entry name" value="SMALL RIBOSOMAL SUBUNIT PROTEIN US13"/>
    <property type="match status" value="1"/>
</dbReference>
<comment type="similarity">
    <text evidence="1 7 8">Belongs to the universal ribosomal protein uS13 family.</text>
</comment>
<feature type="compositionally biased region" description="Low complexity" evidence="9">
    <location>
        <begin position="134"/>
        <end position="164"/>
    </location>
</feature>
<dbReference type="Proteomes" id="UP000423396">
    <property type="component" value="Chromosome"/>
</dbReference>
<dbReference type="GO" id="GO:0019843">
    <property type="term" value="F:rRNA binding"/>
    <property type="evidence" value="ECO:0007669"/>
    <property type="project" value="UniProtKB-UniRule"/>
</dbReference>
<feature type="region of interest" description="Disordered" evidence="9">
    <location>
        <begin position="129"/>
        <end position="178"/>
    </location>
</feature>
<dbReference type="InterPro" id="IPR018269">
    <property type="entry name" value="Ribosomal_uS13_CS"/>
</dbReference>
<comment type="subunit">
    <text evidence="6 7">Part of the 30S ribosomal subunit. Forms a loose heterodimer with protein S19. Forms two bridges to the 50S subunit in the 70S ribosome.</text>
</comment>
<proteinExistence type="inferred from homology"/>
<evidence type="ECO:0000256" key="5">
    <source>
        <dbReference type="ARBA" id="ARBA00023274"/>
    </source>
</evidence>
<dbReference type="Pfam" id="PF00416">
    <property type="entry name" value="Ribosomal_S13"/>
    <property type="match status" value="1"/>
</dbReference>
<keyword evidence="5 7" id="KW-0687">Ribonucleoprotein</keyword>
<dbReference type="SUPFAM" id="SSF46946">
    <property type="entry name" value="S13-like H2TH domain"/>
    <property type="match status" value="1"/>
</dbReference>
<dbReference type="PROSITE" id="PS00646">
    <property type="entry name" value="RIBOSOMAL_S13_1"/>
    <property type="match status" value="1"/>
</dbReference>
<evidence type="ECO:0000256" key="6">
    <source>
        <dbReference type="ARBA" id="ARBA00063089"/>
    </source>
</evidence>
<evidence type="ECO:0000313" key="10">
    <source>
        <dbReference type="EMBL" id="QGR20211.1"/>
    </source>
</evidence>
<reference evidence="10 11" key="1">
    <citation type="submission" date="2019-10" db="EMBL/GenBank/DDBJ databases">
        <title>Genome Sequences from Six Type Strain Members of the Archaeal Family Sulfolobaceae: Acidianus ambivalens, Acidianus infernus, Metallosphaera prunae, Stygiolobus azoricus, Sulfolobus metallicus, and Sulfurisphaera ohwakuensis.</title>
        <authorList>
            <person name="Counts J.A."/>
            <person name="Kelly R.M."/>
        </authorList>
    </citation>
    <scope>NUCLEOTIDE SEQUENCE [LARGE SCALE GENOMIC DNA]</scope>
    <source>
        <strain evidence="10 11">FC6</strain>
    </source>
</reference>
<dbReference type="InterPro" id="IPR027437">
    <property type="entry name" value="Rbsml_uS13_C"/>
</dbReference>
<organism evidence="10 11">
    <name type="scientific">Stygiolobus azoricus</name>
    <dbReference type="NCBI Taxonomy" id="41675"/>
    <lineage>
        <taxon>Archaea</taxon>
        <taxon>Thermoproteota</taxon>
        <taxon>Thermoprotei</taxon>
        <taxon>Sulfolobales</taxon>
        <taxon>Sulfolobaceae</taxon>
        <taxon>Stygiolobus</taxon>
    </lineage>
</organism>
<name>A0A650CQT8_9CREN</name>
<dbReference type="GO" id="GO:0005829">
    <property type="term" value="C:cytosol"/>
    <property type="evidence" value="ECO:0007669"/>
    <property type="project" value="TreeGrafter"/>
</dbReference>
<evidence type="ECO:0000256" key="9">
    <source>
        <dbReference type="SAM" id="MobiDB-lite"/>
    </source>
</evidence>
<keyword evidence="3 7" id="KW-0694">RNA-binding</keyword>
<evidence type="ECO:0000256" key="7">
    <source>
        <dbReference type="HAMAP-Rule" id="MF_01315"/>
    </source>
</evidence>
<dbReference type="InterPro" id="IPR019977">
    <property type="entry name" value="Ribosomal_uS13_archaeal"/>
</dbReference>
<dbReference type="GO" id="GO:0003735">
    <property type="term" value="F:structural constituent of ribosome"/>
    <property type="evidence" value="ECO:0007669"/>
    <property type="project" value="InterPro"/>
</dbReference>
<dbReference type="Gene3D" id="1.10.8.50">
    <property type="match status" value="1"/>
</dbReference>
<evidence type="ECO:0000256" key="3">
    <source>
        <dbReference type="ARBA" id="ARBA00022884"/>
    </source>
</evidence>
<dbReference type="PROSITE" id="PS50159">
    <property type="entry name" value="RIBOSOMAL_S13_2"/>
    <property type="match status" value="1"/>
</dbReference>
<dbReference type="NCBIfam" id="TIGR03629">
    <property type="entry name" value="uS13_arch"/>
    <property type="match status" value="1"/>
</dbReference>
<dbReference type="NCBIfam" id="NF003140">
    <property type="entry name" value="PRK04053.1"/>
    <property type="match status" value="1"/>
</dbReference>
<dbReference type="Gene3D" id="4.10.910.10">
    <property type="entry name" value="30s ribosomal protein s13, domain 2"/>
    <property type="match status" value="1"/>
</dbReference>
<dbReference type="PANTHER" id="PTHR10871">
    <property type="entry name" value="30S RIBOSOMAL PROTEIN S13/40S RIBOSOMAL PROTEIN S18"/>
    <property type="match status" value="1"/>
</dbReference>
<dbReference type="AlphaFoldDB" id="A0A650CQT8"/>
<sequence length="178" mass="19942">MSEQQQFKYIVRLFGQDVDGTMKVPYALAMVKGIGYNTARAIASKLGLDKDRRLGELSDEDIKKIENYLTDKKIPELPTWLYNRRKDYEEGVDLHLVTSDLIFYVRNDIEREKKIRSWRGVRHSLGLKVRGQRTRTTGRTGTTVGVRRSKAAQAQAQAQPKPQSSGGGGSSGGGQAKK</sequence>
<evidence type="ECO:0000256" key="4">
    <source>
        <dbReference type="ARBA" id="ARBA00022980"/>
    </source>
</evidence>
<dbReference type="InterPro" id="IPR010979">
    <property type="entry name" value="Ribosomal_uS13-like_H2TH"/>
</dbReference>
<feature type="compositionally biased region" description="Gly residues" evidence="9">
    <location>
        <begin position="165"/>
        <end position="178"/>
    </location>
</feature>
<dbReference type="PIRSF" id="PIRSF002134">
    <property type="entry name" value="Ribosomal_S13"/>
    <property type="match status" value="1"/>
</dbReference>
<dbReference type="FunFam" id="4.10.910.10:FF:000002">
    <property type="entry name" value="40S ribosomal protein S18"/>
    <property type="match status" value="1"/>
</dbReference>
<evidence type="ECO:0000256" key="1">
    <source>
        <dbReference type="ARBA" id="ARBA00008080"/>
    </source>
</evidence>
<accession>A0A650CQT8</accession>
<evidence type="ECO:0000256" key="8">
    <source>
        <dbReference type="RuleBase" id="RU003830"/>
    </source>
</evidence>
<evidence type="ECO:0000313" key="11">
    <source>
        <dbReference type="Proteomes" id="UP000423396"/>
    </source>
</evidence>
<comment type="function">
    <text evidence="7">Located at the top of the head of the 30S subunit, it contacts several helices of the 16S rRNA. In the 70S ribosome it contacts the 23S rRNA (bridge B1a) and protein L5 of the 50S subunit (bridge B1b), connecting the 2 subunits; these bridges are implicated in subunit movement.</text>
</comment>
<dbReference type="RefSeq" id="WP_156007660.1">
    <property type="nucleotide sequence ID" value="NZ_CP045483.1"/>
</dbReference>